<evidence type="ECO:0000313" key="10">
    <source>
        <dbReference type="Proteomes" id="UP000245998"/>
    </source>
</evidence>
<evidence type="ECO:0000259" key="8">
    <source>
        <dbReference type="PROSITE" id="PS50928"/>
    </source>
</evidence>
<dbReference type="InterPro" id="IPR000515">
    <property type="entry name" value="MetI-like"/>
</dbReference>
<keyword evidence="5 7" id="KW-1133">Transmembrane helix</keyword>
<dbReference type="CDD" id="cd06261">
    <property type="entry name" value="TM_PBP2"/>
    <property type="match status" value="1"/>
</dbReference>
<evidence type="ECO:0000256" key="1">
    <source>
        <dbReference type="ARBA" id="ARBA00004651"/>
    </source>
</evidence>
<keyword evidence="2 7" id="KW-0813">Transport</keyword>
<dbReference type="EMBL" id="QCZG01000034">
    <property type="protein sequence ID" value="PWA08762.1"/>
    <property type="molecule type" value="Genomic_DNA"/>
</dbReference>
<evidence type="ECO:0000256" key="3">
    <source>
        <dbReference type="ARBA" id="ARBA00022475"/>
    </source>
</evidence>
<keyword evidence="10" id="KW-1185">Reference proteome</keyword>
<evidence type="ECO:0000313" key="9">
    <source>
        <dbReference type="EMBL" id="PWA08762.1"/>
    </source>
</evidence>
<comment type="similarity">
    <text evidence="7">Belongs to the binding-protein-dependent transport system permease family.</text>
</comment>
<keyword evidence="3" id="KW-1003">Cell membrane</keyword>
<sequence>MIYYLIRRLLVALPTMFITLSLIFFTLRVLPGDPALAILGDNATEEALNNLREQMGLNAPIWQQYLVFWGDILRGDFGLSIASGTPVINLIASNFSPTIILTLTSIFIGSLIGIPSGILSALRPNSFIDTVVRIVSITWVSIPAFLLGIILILIFSLKIDLLPSMGAGEGFLGTMYHLILPSFTLGLINSAVIMRIARASMLEEVNQDYIRTARAKGIPTGIVIFKHALRNSLIPVITVIGLDITALISGAVITETIFSRPGLGSLAVGAITTRDFPILQGCLILFAALVIIVNLIIDITYSIVNPKIRPS</sequence>
<keyword evidence="6 7" id="KW-0472">Membrane</keyword>
<dbReference type="AlphaFoldDB" id="A0A2U1JUD3"/>
<organism evidence="9 10">
    <name type="scientific">Pueribacillus theae</name>
    <dbReference type="NCBI Taxonomy" id="2171751"/>
    <lineage>
        <taxon>Bacteria</taxon>
        <taxon>Bacillati</taxon>
        <taxon>Bacillota</taxon>
        <taxon>Bacilli</taxon>
        <taxon>Bacillales</taxon>
        <taxon>Bacillaceae</taxon>
        <taxon>Pueribacillus</taxon>
    </lineage>
</organism>
<feature type="transmembrane region" description="Helical" evidence="7">
    <location>
        <begin position="134"/>
        <end position="155"/>
    </location>
</feature>
<evidence type="ECO:0000256" key="6">
    <source>
        <dbReference type="ARBA" id="ARBA00023136"/>
    </source>
</evidence>
<dbReference type="RefSeq" id="WP_116555567.1">
    <property type="nucleotide sequence ID" value="NZ_QCZG01000034.1"/>
</dbReference>
<evidence type="ECO:0000256" key="4">
    <source>
        <dbReference type="ARBA" id="ARBA00022692"/>
    </source>
</evidence>
<dbReference type="SUPFAM" id="SSF161098">
    <property type="entry name" value="MetI-like"/>
    <property type="match status" value="1"/>
</dbReference>
<comment type="caution">
    <text evidence="9">The sequence shown here is derived from an EMBL/GenBank/DDBJ whole genome shotgun (WGS) entry which is preliminary data.</text>
</comment>
<dbReference type="GO" id="GO:0005886">
    <property type="term" value="C:plasma membrane"/>
    <property type="evidence" value="ECO:0007669"/>
    <property type="project" value="UniProtKB-SubCell"/>
</dbReference>
<comment type="subcellular location">
    <subcellularLocation>
        <location evidence="1 7">Cell membrane</location>
        <topology evidence="1 7">Multi-pass membrane protein</topology>
    </subcellularLocation>
</comment>
<evidence type="ECO:0000256" key="7">
    <source>
        <dbReference type="RuleBase" id="RU363032"/>
    </source>
</evidence>
<dbReference type="PANTHER" id="PTHR43163:SF6">
    <property type="entry name" value="DIPEPTIDE TRANSPORT SYSTEM PERMEASE PROTEIN DPPB-RELATED"/>
    <property type="match status" value="1"/>
</dbReference>
<dbReference type="GO" id="GO:0055085">
    <property type="term" value="P:transmembrane transport"/>
    <property type="evidence" value="ECO:0007669"/>
    <property type="project" value="InterPro"/>
</dbReference>
<feature type="transmembrane region" description="Helical" evidence="7">
    <location>
        <begin position="175"/>
        <end position="194"/>
    </location>
</feature>
<protein>
    <submittedName>
        <fullName evidence="9">ABC transporter permease</fullName>
    </submittedName>
</protein>
<dbReference type="Proteomes" id="UP000245998">
    <property type="component" value="Unassembled WGS sequence"/>
</dbReference>
<feature type="transmembrane region" description="Helical" evidence="7">
    <location>
        <begin position="233"/>
        <end position="258"/>
    </location>
</feature>
<evidence type="ECO:0000256" key="2">
    <source>
        <dbReference type="ARBA" id="ARBA00022448"/>
    </source>
</evidence>
<evidence type="ECO:0000256" key="5">
    <source>
        <dbReference type="ARBA" id="ARBA00022989"/>
    </source>
</evidence>
<dbReference type="InterPro" id="IPR035906">
    <property type="entry name" value="MetI-like_sf"/>
</dbReference>
<feature type="transmembrane region" description="Helical" evidence="7">
    <location>
        <begin position="278"/>
        <end position="304"/>
    </location>
</feature>
<feature type="transmembrane region" description="Helical" evidence="7">
    <location>
        <begin position="9"/>
        <end position="30"/>
    </location>
</feature>
<accession>A0A2U1JUD3</accession>
<dbReference type="PANTHER" id="PTHR43163">
    <property type="entry name" value="DIPEPTIDE TRANSPORT SYSTEM PERMEASE PROTEIN DPPB-RELATED"/>
    <property type="match status" value="1"/>
</dbReference>
<dbReference type="Gene3D" id="1.10.3720.10">
    <property type="entry name" value="MetI-like"/>
    <property type="match status" value="1"/>
</dbReference>
<dbReference type="InterPro" id="IPR045621">
    <property type="entry name" value="BPD_transp_1_N"/>
</dbReference>
<keyword evidence="4 7" id="KW-0812">Transmembrane</keyword>
<dbReference type="PROSITE" id="PS50928">
    <property type="entry name" value="ABC_TM1"/>
    <property type="match status" value="1"/>
</dbReference>
<feature type="domain" description="ABC transmembrane type-1" evidence="8">
    <location>
        <begin position="95"/>
        <end position="297"/>
    </location>
</feature>
<reference evidence="9 10" key="1">
    <citation type="submission" date="2018-04" db="EMBL/GenBank/DDBJ databases">
        <title>Camelliibacillus theae gen. nov., sp. nov., isolated from Pu'er tea.</title>
        <authorList>
            <person name="Niu L."/>
        </authorList>
    </citation>
    <scope>NUCLEOTIDE SEQUENCE [LARGE SCALE GENOMIC DNA]</scope>
    <source>
        <strain evidence="9 10">T8</strain>
    </source>
</reference>
<gene>
    <name evidence="9" type="ORF">DCC39_14235</name>
</gene>
<dbReference type="OrthoDB" id="9773683at2"/>
<name>A0A2U1JUD3_9BACI</name>
<proteinExistence type="inferred from homology"/>
<feature type="transmembrane region" description="Helical" evidence="7">
    <location>
        <begin position="99"/>
        <end position="122"/>
    </location>
</feature>
<dbReference type="Pfam" id="PF00528">
    <property type="entry name" value="BPD_transp_1"/>
    <property type="match status" value="1"/>
</dbReference>
<dbReference type="Pfam" id="PF19300">
    <property type="entry name" value="BPD_transp_1_N"/>
    <property type="match status" value="1"/>
</dbReference>